<evidence type="ECO:0000256" key="9">
    <source>
        <dbReference type="ARBA" id="ARBA00023012"/>
    </source>
</evidence>
<dbReference type="EMBL" id="JGZD01000009">
    <property type="protein sequence ID" value="KFI72483.1"/>
    <property type="molecule type" value="Genomic_DNA"/>
</dbReference>
<feature type="transmembrane region" description="Helical" evidence="12">
    <location>
        <begin position="37"/>
        <end position="60"/>
    </location>
</feature>
<keyword evidence="9" id="KW-0902">Two-component regulatory system</keyword>
<dbReference type="PRINTS" id="PR00344">
    <property type="entry name" value="BCTRLSENSOR"/>
</dbReference>
<dbReference type="PROSITE" id="PS50109">
    <property type="entry name" value="HIS_KIN"/>
    <property type="match status" value="1"/>
</dbReference>
<dbReference type="InterPro" id="IPR003660">
    <property type="entry name" value="HAMP_dom"/>
</dbReference>
<dbReference type="SUPFAM" id="SSF47384">
    <property type="entry name" value="Homodimeric domain of signal transducing histidine kinase"/>
    <property type="match status" value="1"/>
</dbReference>
<dbReference type="InterPro" id="IPR036890">
    <property type="entry name" value="HATPase_C_sf"/>
</dbReference>
<dbReference type="GO" id="GO:0000155">
    <property type="term" value="F:phosphorelay sensor kinase activity"/>
    <property type="evidence" value="ECO:0007669"/>
    <property type="project" value="InterPro"/>
</dbReference>
<dbReference type="InterPro" id="IPR004358">
    <property type="entry name" value="Sig_transdc_His_kin-like_C"/>
</dbReference>
<evidence type="ECO:0000259" key="14">
    <source>
        <dbReference type="PROSITE" id="PS50885"/>
    </source>
</evidence>
<protein>
    <recommendedName>
        <fullName evidence="3">histidine kinase</fullName>
        <ecNumber evidence="3">2.7.13.3</ecNumber>
    </recommendedName>
</protein>
<keyword evidence="7 15" id="KW-0418">Kinase</keyword>
<dbReference type="InterPro" id="IPR003661">
    <property type="entry name" value="HisK_dim/P_dom"/>
</dbReference>
<evidence type="ECO:0000256" key="2">
    <source>
        <dbReference type="ARBA" id="ARBA00004236"/>
    </source>
</evidence>
<evidence type="ECO:0000256" key="1">
    <source>
        <dbReference type="ARBA" id="ARBA00000085"/>
    </source>
</evidence>
<evidence type="ECO:0000256" key="3">
    <source>
        <dbReference type="ARBA" id="ARBA00012438"/>
    </source>
</evidence>
<evidence type="ECO:0000256" key="5">
    <source>
        <dbReference type="ARBA" id="ARBA00022679"/>
    </source>
</evidence>
<comment type="caution">
    <text evidence="15">The sequence shown here is derived from an EMBL/GenBank/DDBJ whole genome shotgun (WGS) entry which is preliminary data.</text>
</comment>
<dbReference type="CDD" id="cd00082">
    <property type="entry name" value="HisKA"/>
    <property type="match status" value="1"/>
</dbReference>
<evidence type="ECO:0000256" key="4">
    <source>
        <dbReference type="ARBA" id="ARBA00022553"/>
    </source>
</evidence>
<dbReference type="SUPFAM" id="SSF55874">
    <property type="entry name" value="ATPase domain of HSP90 chaperone/DNA topoisomerase II/histidine kinase"/>
    <property type="match status" value="1"/>
</dbReference>
<dbReference type="GO" id="GO:0005886">
    <property type="term" value="C:plasma membrane"/>
    <property type="evidence" value="ECO:0007669"/>
    <property type="project" value="UniProtKB-SubCell"/>
</dbReference>
<keyword evidence="5 15" id="KW-0808">Transferase</keyword>
<accession>A0A087BN83</accession>
<keyword evidence="16" id="KW-1185">Reference proteome</keyword>
<name>A0A087BN83_9BIFI</name>
<keyword evidence="10 12" id="KW-0472">Membrane</keyword>
<reference evidence="15 16" key="1">
    <citation type="submission" date="2014-03" db="EMBL/GenBank/DDBJ databases">
        <title>Genomics of Bifidobacteria.</title>
        <authorList>
            <person name="Ventura M."/>
            <person name="Milani C."/>
            <person name="Lugli G.A."/>
        </authorList>
    </citation>
    <scope>NUCLEOTIDE SEQUENCE [LARGE SCALE GENOMIC DNA]</scope>
    <source>
        <strain evidence="15 16">LMG 11592</strain>
    </source>
</reference>
<dbReference type="Pfam" id="PF00512">
    <property type="entry name" value="HisKA"/>
    <property type="match status" value="1"/>
</dbReference>
<dbReference type="InterPro" id="IPR005467">
    <property type="entry name" value="His_kinase_dom"/>
</dbReference>
<evidence type="ECO:0000256" key="8">
    <source>
        <dbReference type="ARBA" id="ARBA00022989"/>
    </source>
</evidence>
<dbReference type="Gene3D" id="6.10.340.10">
    <property type="match status" value="1"/>
</dbReference>
<evidence type="ECO:0000256" key="11">
    <source>
        <dbReference type="SAM" id="MobiDB-lite"/>
    </source>
</evidence>
<dbReference type="InterPro" id="IPR050428">
    <property type="entry name" value="TCS_sensor_his_kinase"/>
</dbReference>
<dbReference type="Pfam" id="PF02518">
    <property type="entry name" value="HATPase_c"/>
    <property type="match status" value="1"/>
</dbReference>
<dbReference type="eggNOG" id="COG5002">
    <property type="taxonomic scope" value="Bacteria"/>
</dbReference>
<keyword evidence="4" id="KW-0597">Phosphoprotein</keyword>
<dbReference type="InterPro" id="IPR036097">
    <property type="entry name" value="HisK_dim/P_sf"/>
</dbReference>
<dbReference type="eggNOG" id="COG3850">
    <property type="taxonomic scope" value="Bacteria"/>
</dbReference>
<evidence type="ECO:0000313" key="15">
    <source>
        <dbReference type="EMBL" id="KFI72483.1"/>
    </source>
</evidence>
<dbReference type="SMART" id="SM00304">
    <property type="entry name" value="HAMP"/>
    <property type="match status" value="1"/>
</dbReference>
<evidence type="ECO:0000313" key="16">
    <source>
        <dbReference type="Proteomes" id="UP000029014"/>
    </source>
</evidence>
<evidence type="ECO:0000256" key="12">
    <source>
        <dbReference type="SAM" id="Phobius"/>
    </source>
</evidence>
<evidence type="ECO:0000259" key="13">
    <source>
        <dbReference type="PROSITE" id="PS50109"/>
    </source>
</evidence>
<feature type="transmembrane region" description="Helical" evidence="12">
    <location>
        <begin position="217"/>
        <end position="237"/>
    </location>
</feature>
<proteinExistence type="predicted"/>
<feature type="region of interest" description="Disordered" evidence="11">
    <location>
        <begin position="587"/>
        <end position="648"/>
    </location>
</feature>
<dbReference type="Gene3D" id="3.30.565.10">
    <property type="entry name" value="Histidine kinase-like ATPase, C-terminal domain"/>
    <property type="match status" value="1"/>
</dbReference>
<evidence type="ECO:0000256" key="6">
    <source>
        <dbReference type="ARBA" id="ARBA00022692"/>
    </source>
</evidence>
<dbReference type="PANTHER" id="PTHR45436">
    <property type="entry name" value="SENSOR HISTIDINE KINASE YKOH"/>
    <property type="match status" value="1"/>
</dbReference>
<dbReference type="Pfam" id="PF00672">
    <property type="entry name" value="HAMP"/>
    <property type="match status" value="1"/>
</dbReference>
<keyword evidence="8 12" id="KW-1133">Transmembrane helix</keyword>
<evidence type="ECO:0000256" key="10">
    <source>
        <dbReference type="ARBA" id="ARBA00023136"/>
    </source>
</evidence>
<comment type="subcellular location">
    <subcellularLocation>
        <location evidence="2">Cell membrane</location>
    </subcellularLocation>
</comment>
<dbReference type="CDD" id="cd06225">
    <property type="entry name" value="HAMP"/>
    <property type="match status" value="1"/>
</dbReference>
<keyword evidence="6 12" id="KW-0812">Transmembrane</keyword>
<dbReference type="AlphaFoldDB" id="A0A087BN83"/>
<sequence length="648" mass="69516">MSDRDVDRDAHDSGKGGRVKKNRVKRFVLRHLDGVPLGVKLVAVTTVLLIIGTASVSLSIRQLVGNYLINKTDTQLVQQAELVYNNVGLLRSRDSSQSTAGPTDYFLQMRNTSNVIIATPLVPVLKGSVVSVPSLPPDGSMGTAELGKPFTTAAKVTTPRSTQADHETLQAARAPWRVLALQWVDKDQNGDSNVGGVVYIGLSLSDQIDTVNTLTRYTMMVGAAIIILSVIIATVLIQRTLAPLKRIEKTAAKIAAGDLSERIPSAPENTEVGSLAASLNTMLARIEQSFQEQTRTTEKMKRFVSDASHELRTPLAAIHGYAELYTMQRELPGALERADSSIRHIEDSSTRMTVLVEDLLSLARLDEGRGIDMTSTVDLTSVLHDASDDLHALDPERTIRTGVIKVGADAAGTVALAFEQGGFPAISLPGDPSRLRQVITNIVGNIHRYTPADSDVEIGLGDLPAAISPDSFSSMPLEERSLRRFLDAVEVGGSMRIGTHYAVMRFIDHGPGVPPESRSQIFERFYTADPSRAREKGGTGLGMAIVLSVVKAHRGFIVATESPNGGLTITVILPIAPVADVGQAERVDDATTHGAGSPRKDAEPRRRQKPHVHGVKDLGGGGAPVDRREREAADEGGSSNRAQPLGPQ</sequence>
<dbReference type="SMART" id="SM00388">
    <property type="entry name" value="HisKA"/>
    <property type="match status" value="1"/>
</dbReference>
<gene>
    <name evidence="15" type="ORF">BMIN_0378</name>
</gene>
<dbReference type="FunFam" id="1.10.287.130:FF:000001">
    <property type="entry name" value="Two-component sensor histidine kinase"/>
    <property type="match status" value="1"/>
</dbReference>
<dbReference type="PROSITE" id="PS50885">
    <property type="entry name" value="HAMP"/>
    <property type="match status" value="1"/>
</dbReference>
<dbReference type="InterPro" id="IPR003594">
    <property type="entry name" value="HATPase_dom"/>
</dbReference>
<dbReference type="STRING" id="1693.BMIN_0378"/>
<dbReference type="EC" id="2.7.13.3" evidence="3"/>
<comment type="catalytic activity">
    <reaction evidence="1">
        <text>ATP + protein L-histidine = ADP + protein N-phospho-L-histidine.</text>
        <dbReference type="EC" id="2.7.13.3"/>
    </reaction>
</comment>
<dbReference type="PANTHER" id="PTHR45436:SF5">
    <property type="entry name" value="SENSOR HISTIDINE KINASE TRCS"/>
    <property type="match status" value="1"/>
</dbReference>
<dbReference type="RefSeq" id="WP_081647957.1">
    <property type="nucleotide sequence ID" value="NZ_JGZD01000009.1"/>
</dbReference>
<organism evidence="15 16">
    <name type="scientific">Bifidobacterium minimum</name>
    <dbReference type="NCBI Taxonomy" id="1693"/>
    <lineage>
        <taxon>Bacteria</taxon>
        <taxon>Bacillati</taxon>
        <taxon>Actinomycetota</taxon>
        <taxon>Actinomycetes</taxon>
        <taxon>Bifidobacteriales</taxon>
        <taxon>Bifidobacteriaceae</taxon>
        <taxon>Bifidobacterium</taxon>
    </lineage>
</organism>
<dbReference type="SUPFAM" id="SSF158472">
    <property type="entry name" value="HAMP domain-like"/>
    <property type="match status" value="1"/>
</dbReference>
<dbReference type="Gene3D" id="1.10.287.130">
    <property type="match status" value="1"/>
</dbReference>
<feature type="domain" description="HAMP" evidence="14">
    <location>
        <begin position="238"/>
        <end position="291"/>
    </location>
</feature>
<evidence type="ECO:0000256" key="7">
    <source>
        <dbReference type="ARBA" id="ARBA00022777"/>
    </source>
</evidence>
<feature type="domain" description="Histidine kinase" evidence="13">
    <location>
        <begin position="306"/>
        <end position="577"/>
    </location>
</feature>
<dbReference type="SMART" id="SM00387">
    <property type="entry name" value="HATPase_c"/>
    <property type="match status" value="1"/>
</dbReference>
<dbReference type="Proteomes" id="UP000029014">
    <property type="component" value="Unassembled WGS sequence"/>
</dbReference>